<dbReference type="Proteomes" id="UP001159427">
    <property type="component" value="Unassembled WGS sequence"/>
</dbReference>
<reference evidence="2 3" key="1">
    <citation type="submission" date="2022-05" db="EMBL/GenBank/DDBJ databases">
        <authorList>
            <consortium name="Genoscope - CEA"/>
            <person name="William W."/>
        </authorList>
    </citation>
    <scope>NUCLEOTIDE SEQUENCE [LARGE SCALE GENOMIC DNA]</scope>
</reference>
<sequence length="100" mass="11186">MALNAQFETMGMAIGQTTSISAKLSEEDGFLSGMNGNFAQNSISSFKDTTGKEITFQCHGIFASKSSTCTLCHQFNRKGRQEVRERVERSSADIRREYNY</sequence>
<evidence type="ECO:0000256" key="1">
    <source>
        <dbReference type="SAM" id="MobiDB-lite"/>
    </source>
</evidence>
<name>A0ABN8RJP1_9CNID</name>
<evidence type="ECO:0000313" key="3">
    <source>
        <dbReference type="Proteomes" id="UP001159427"/>
    </source>
</evidence>
<evidence type="ECO:0000313" key="2">
    <source>
        <dbReference type="EMBL" id="CAH3178224.1"/>
    </source>
</evidence>
<dbReference type="EMBL" id="CALNXI010001845">
    <property type="protein sequence ID" value="CAH3178224.1"/>
    <property type="molecule type" value="Genomic_DNA"/>
</dbReference>
<feature type="region of interest" description="Disordered" evidence="1">
    <location>
        <begin position="80"/>
        <end position="100"/>
    </location>
</feature>
<keyword evidence="3" id="KW-1185">Reference proteome</keyword>
<comment type="caution">
    <text evidence="2">The sequence shown here is derived from an EMBL/GenBank/DDBJ whole genome shotgun (WGS) entry which is preliminary data.</text>
</comment>
<accession>A0ABN8RJP1</accession>
<protein>
    <submittedName>
        <fullName evidence="2">Uncharacterized protein</fullName>
    </submittedName>
</protein>
<gene>
    <name evidence="2" type="ORF">PEVE_00011642</name>
</gene>
<proteinExistence type="predicted"/>
<organism evidence="2 3">
    <name type="scientific">Porites evermanni</name>
    <dbReference type="NCBI Taxonomy" id="104178"/>
    <lineage>
        <taxon>Eukaryota</taxon>
        <taxon>Metazoa</taxon>
        <taxon>Cnidaria</taxon>
        <taxon>Anthozoa</taxon>
        <taxon>Hexacorallia</taxon>
        <taxon>Scleractinia</taxon>
        <taxon>Fungiina</taxon>
        <taxon>Poritidae</taxon>
        <taxon>Porites</taxon>
    </lineage>
</organism>